<accession>A0ABQ3PKE6</accession>
<feature type="compositionally biased region" description="Basic residues" evidence="1">
    <location>
        <begin position="176"/>
        <end position="185"/>
    </location>
</feature>
<feature type="region of interest" description="Disordered" evidence="1">
    <location>
        <begin position="154"/>
        <end position="202"/>
    </location>
</feature>
<evidence type="ECO:0000313" key="2">
    <source>
        <dbReference type="EMBL" id="GHI25487.1"/>
    </source>
</evidence>
<reference evidence="2" key="1">
    <citation type="submission" date="2024-05" db="EMBL/GenBank/DDBJ databases">
        <title>Whole genome shotgun sequence of Streptomyces hydrogenans NBRC 13475.</title>
        <authorList>
            <person name="Komaki H."/>
            <person name="Tamura T."/>
        </authorList>
    </citation>
    <scope>NUCLEOTIDE SEQUENCE</scope>
    <source>
        <strain evidence="2">NBRC 13475</strain>
    </source>
</reference>
<dbReference type="Proteomes" id="UP001052739">
    <property type="component" value="Unassembled WGS sequence"/>
</dbReference>
<protein>
    <submittedName>
        <fullName evidence="2">Uncharacterized protein</fullName>
    </submittedName>
</protein>
<organism evidence="2 3">
    <name type="scientific">Streptomyces hydrogenans</name>
    <dbReference type="NCBI Taxonomy" id="1873719"/>
    <lineage>
        <taxon>Bacteria</taxon>
        <taxon>Bacillati</taxon>
        <taxon>Actinomycetota</taxon>
        <taxon>Actinomycetes</taxon>
        <taxon>Kitasatosporales</taxon>
        <taxon>Streptomycetaceae</taxon>
        <taxon>Streptomyces</taxon>
    </lineage>
</organism>
<evidence type="ECO:0000256" key="1">
    <source>
        <dbReference type="SAM" id="MobiDB-lite"/>
    </source>
</evidence>
<feature type="compositionally biased region" description="Basic and acidic residues" evidence="1">
    <location>
        <begin position="154"/>
        <end position="175"/>
    </location>
</feature>
<comment type="caution">
    <text evidence="2">The sequence shown here is derived from an EMBL/GenBank/DDBJ whole genome shotgun (WGS) entry which is preliminary data.</text>
</comment>
<dbReference type="RefSeq" id="WP_226652567.1">
    <property type="nucleotide sequence ID" value="NZ_BNDW01000076.1"/>
</dbReference>
<dbReference type="EMBL" id="BNDW01000076">
    <property type="protein sequence ID" value="GHI25487.1"/>
    <property type="molecule type" value="Genomic_DNA"/>
</dbReference>
<name>A0ABQ3PKE6_9ACTN</name>
<evidence type="ECO:0000313" key="3">
    <source>
        <dbReference type="Proteomes" id="UP001052739"/>
    </source>
</evidence>
<gene>
    <name evidence="2" type="ORF">Shyd_68580</name>
</gene>
<proteinExistence type="predicted"/>
<sequence>MRNTKAFKEAVAQTLAELARRGVTFAPATVEDTIEKQITTVSERLGIQVRSAWRYFDASVTADRLAQSVASYEESSSEKGVGQAPMPPIDNPELALVLAGVPDSLAQTGGDLYAVIINVAVNAWMAGHIHGEDGCTGCDGSRGPGRTRLGDADAHHHRAAAEHHQVVRPRRVDPRRQRRGLHRHPPLTSARTNRQTISDEQL</sequence>
<keyword evidence="3" id="KW-1185">Reference proteome</keyword>
<feature type="compositionally biased region" description="Polar residues" evidence="1">
    <location>
        <begin position="189"/>
        <end position="202"/>
    </location>
</feature>